<reference evidence="2 3" key="1">
    <citation type="journal article" date="2020" name="ISME J.">
        <title>Uncovering the hidden diversity of litter-decomposition mechanisms in mushroom-forming fungi.</title>
        <authorList>
            <person name="Floudas D."/>
            <person name="Bentzer J."/>
            <person name="Ahren D."/>
            <person name="Johansson T."/>
            <person name="Persson P."/>
            <person name="Tunlid A."/>
        </authorList>
    </citation>
    <scope>NUCLEOTIDE SEQUENCE [LARGE SCALE GENOMIC DNA]</scope>
    <source>
        <strain evidence="2 3">CBS 146.42</strain>
    </source>
</reference>
<dbReference type="Proteomes" id="UP000559027">
    <property type="component" value="Unassembled WGS sequence"/>
</dbReference>
<dbReference type="OrthoDB" id="2678231at2759"/>
<feature type="region of interest" description="Disordered" evidence="1">
    <location>
        <begin position="1"/>
        <end position="81"/>
    </location>
</feature>
<comment type="caution">
    <text evidence="2">The sequence shown here is derived from an EMBL/GenBank/DDBJ whole genome shotgun (WGS) entry which is preliminary data.</text>
</comment>
<evidence type="ECO:0000313" key="3">
    <source>
        <dbReference type="Proteomes" id="UP000559027"/>
    </source>
</evidence>
<dbReference type="AlphaFoldDB" id="A0A8H5LIA8"/>
<feature type="compositionally biased region" description="Basic and acidic residues" evidence="1">
    <location>
        <begin position="45"/>
        <end position="55"/>
    </location>
</feature>
<evidence type="ECO:0000256" key="1">
    <source>
        <dbReference type="SAM" id="MobiDB-lite"/>
    </source>
</evidence>
<feature type="compositionally biased region" description="Acidic residues" evidence="1">
    <location>
        <begin position="64"/>
        <end position="81"/>
    </location>
</feature>
<protein>
    <submittedName>
        <fullName evidence="2">Uncharacterized protein</fullName>
    </submittedName>
</protein>
<keyword evidence="3" id="KW-1185">Reference proteome</keyword>
<evidence type="ECO:0000313" key="2">
    <source>
        <dbReference type="EMBL" id="KAF5358550.1"/>
    </source>
</evidence>
<organism evidence="2 3">
    <name type="scientific">Leucocoprinus leucothites</name>
    <dbReference type="NCBI Taxonomy" id="201217"/>
    <lineage>
        <taxon>Eukaryota</taxon>
        <taxon>Fungi</taxon>
        <taxon>Dikarya</taxon>
        <taxon>Basidiomycota</taxon>
        <taxon>Agaricomycotina</taxon>
        <taxon>Agaricomycetes</taxon>
        <taxon>Agaricomycetidae</taxon>
        <taxon>Agaricales</taxon>
        <taxon>Agaricineae</taxon>
        <taxon>Agaricaceae</taxon>
        <taxon>Leucocoprinus</taxon>
    </lineage>
</organism>
<gene>
    <name evidence="2" type="ORF">D9756_001305</name>
</gene>
<name>A0A8H5LIA8_9AGAR</name>
<dbReference type="EMBL" id="JAACJO010000005">
    <property type="protein sequence ID" value="KAF5358550.1"/>
    <property type="molecule type" value="Genomic_DNA"/>
</dbReference>
<proteinExistence type="predicted"/>
<sequence length="282" mass="31708">MHTKKLASKWYNPAAPGRLPRGKERRSRQGNTSSDIRMRSPSLRFPRDLPSRADNDQTLISQFDDNDNNEWTDEEPGSDGDADYFHWEEEATLFSDLLEEAAPGTGDADLVALAESLQQPFDDESRQLKKTIARTFVPVVNKIKEVFSALERTVDVSSGAGILALNDACRELEDSISSQHGLVQKHQTEYQARVTEFFGALEEEYARRDQLWADFEKAMNELAFSNTQTANPVLEMLNEAPAKMERTIASIEKQSRNLEKEAANLAASATEQVLKDLLSKLK</sequence>
<accession>A0A8H5LIA8</accession>